<organism evidence="1 2">
    <name type="scientific">Metarhizium robertsii</name>
    <dbReference type="NCBI Taxonomy" id="568076"/>
    <lineage>
        <taxon>Eukaryota</taxon>
        <taxon>Fungi</taxon>
        <taxon>Dikarya</taxon>
        <taxon>Ascomycota</taxon>
        <taxon>Pezizomycotina</taxon>
        <taxon>Sordariomycetes</taxon>
        <taxon>Hypocreomycetidae</taxon>
        <taxon>Hypocreales</taxon>
        <taxon>Clavicipitaceae</taxon>
        <taxon>Metarhizium</taxon>
    </lineage>
</organism>
<dbReference type="HOGENOM" id="CLU_446937_0_0_1"/>
<dbReference type="SUPFAM" id="SSF53474">
    <property type="entry name" value="alpha/beta-Hydrolases"/>
    <property type="match status" value="1"/>
</dbReference>
<protein>
    <submittedName>
        <fullName evidence="1">Uncharacterized protein</fullName>
    </submittedName>
</protein>
<dbReference type="Proteomes" id="UP000030151">
    <property type="component" value="Unassembled WGS sequence"/>
</dbReference>
<gene>
    <name evidence="1" type="ORF">X797_012416</name>
</gene>
<sequence>MTKQLQWQRPAWTVLEIFDQPHQSNGHPSVDPVIYNLPDDGTANTSNLRPTQIRGRIFVPQSLGRDGSTPIIVLFPDFGPYPMDNEFVDNEGNCPEGSTIVESYRGFDYLGRSLVADGYIVLSMDPLMLNRNQEVAEDAYLIRARARLLLRTLEKLELWNKSPDESKRILGRDISGSVNTTAIGLMGHSRGGAAVRVAANLIMTPGLLGFKERISWSSKLDSRIMAVWEVSPFDGPEGGESVAVVGPAWGLLASGCEDDLVNFAYLSLYRRQSRLNGAPNYFVTAYGANHNFFNTEWSKVTYDPFAPTFQYPLGKGQSIDVPLVMQSSSQQGLLERTLSTFMNAHLGGRTKISFASELISTAKNSPHGVVSNVEIGLSNPNLASSRILQSFASTSGIVVSPTSDQYVCSFMDHAKNQFPSFKEDVKKFGLPRNLATTKIATPLQLVTDADYDDGVVVGLPLANLSSIFVPFDNTIRPVTSTDNCEIQIDIARRDPCVHAASGVANDCGGPQTLNVQVYAGNTMSNTVSLKSRYSVEFAPYDMLSADYSVSDMALLRVVWETVSLKCPKQNDGAGLNITVTVPPGERALPRTKASFLYLGTVRQVIGRSVRLHRAGDE</sequence>
<evidence type="ECO:0000313" key="1">
    <source>
        <dbReference type="EMBL" id="EXU94512.1"/>
    </source>
</evidence>
<reference evidence="1 2" key="1">
    <citation type="submission" date="2014-02" db="EMBL/GenBank/DDBJ databases">
        <title>The genome sequence of the entomopathogenic fungus Metarhizium robertsii ARSEF 2575.</title>
        <authorList>
            <person name="Giuliano Garisto Donzelli B."/>
            <person name="Roe B.A."/>
            <person name="Macmil S.L."/>
            <person name="Krasnoff S.B."/>
            <person name="Gibson D.M."/>
        </authorList>
    </citation>
    <scope>NUCLEOTIDE SEQUENCE [LARGE SCALE GENOMIC DNA]</scope>
    <source>
        <strain evidence="1 2">ARSEF 2575</strain>
    </source>
</reference>
<accession>A0A014N498</accession>
<dbReference type="AlphaFoldDB" id="A0A014N498"/>
<dbReference type="Gene3D" id="3.40.50.1820">
    <property type="entry name" value="alpha/beta hydrolase"/>
    <property type="match status" value="1"/>
</dbReference>
<dbReference type="EMBL" id="JELW01000277">
    <property type="protein sequence ID" value="EXU94512.1"/>
    <property type="molecule type" value="Genomic_DNA"/>
</dbReference>
<evidence type="ECO:0000313" key="2">
    <source>
        <dbReference type="Proteomes" id="UP000030151"/>
    </source>
</evidence>
<dbReference type="InterPro" id="IPR029058">
    <property type="entry name" value="AB_hydrolase_fold"/>
</dbReference>
<comment type="caution">
    <text evidence="1">The sequence shown here is derived from an EMBL/GenBank/DDBJ whole genome shotgun (WGS) entry which is preliminary data.</text>
</comment>
<name>A0A014N498_9HYPO</name>
<proteinExistence type="predicted"/>